<keyword evidence="3" id="KW-1185">Reference proteome</keyword>
<dbReference type="InterPro" id="IPR003018">
    <property type="entry name" value="GAF"/>
</dbReference>
<reference evidence="2 3" key="1">
    <citation type="submission" date="2023-08" db="EMBL/GenBank/DDBJ databases">
        <title>Phytohabitans sansha sp. nov., isolated from marine sediment.</title>
        <authorList>
            <person name="Zhao Y."/>
            <person name="Yi K."/>
        </authorList>
    </citation>
    <scope>NUCLEOTIDE SEQUENCE [LARGE SCALE GENOMIC DNA]</scope>
    <source>
        <strain evidence="2 3">ZYX-F-186</strain>
    </source>
</reference>
<feature type="domain" description="GAF" evidence="1">
    <location>
        <begin position="20"/>
        <end position="169"/>
    </location>
</feature>
<organism evidence="2 3">
    <name type="scientific">Phytohabitans maris</name>
    <dbReference type="NCBI Taxonomy" id="3071409"/>
    <lineage>
        <taxon>Bacteria</taxon>
        <taxon>Bacillati</taxon>
        <taxon>Actinomycetota</taxon>
        <taxon>Actinomycetes</taxon>
        <taxon>Micromonosporales</taxon>
        <taxon>Micromonosporaceae</taxon>
    </lineage>
</organism>
<proteinExistence type="predicted"/>
<dbReference type="EMBL" id="JAVHUY010000078">
    <property type="protein sequence ID" value="MDQ7911317.1"/>
    <property type="molecule type" value="Genomic_DNA"/>
</dbReference>
<dbReference type="Gene3D" id="3.30.450.40">
    <property type="match status" value="1"/>
</dbReference>
<name>A0ABU0ZZC6_9ACTN</name>
<dbReference type="Proteomes" id="UP001230908">
    <property type="component" value="Unassembled WGS sequence"/>
</dbReference>
<dbReference type="SMART" id="SM00065">
    <property type="entry name" value="GAF"/>
    <property type="match status" value="1"/>
</dbReference>
<evidence type="ECO:0000259" key="1">
    <source>
        <dbReference type="SMART" id="SM00065"/>
    </source>
</evidence>
<accession>A0ABU0ZZC6</accession>
<sequence length="203" mass="21548">MRNDTGPAVDLAAGDLFTVRGRQLLQSITDVARAIFGAAASSIFILDDETGELRFEAVSGQGEEFLVGTRFAADTGIAGWVAASGEPLVVDDLATNPMFAHDLAAATRYIPQSLMAAPLIADEAVLGVLEVLDPVPQSRSSLGELDLLALFARQAAVALRVIAECRAARAEMERRPAAALDTVEAHGQLLDAFRDFLRTTSRP</sequence>
<dbReference type="SUPFAM" id="SSF55781">
    <property type="entry name" value="GAF domain-like"/>
    <property type="match status" value="1"/>
</dbReference>
<evidence type="ECO:0000313" key="2">
    <source>
        <dbReference type="EMBL" id="MDQ7911317.1"/>
    </source>
</evidence>
<evidence type="ECO:0000313" key="3">
    <source>
        <dbReference type="Proteomes" id="UP001230908"/>
    </source>
</evidence>
<dbReference type="InterPro" id="IPR029016">
    <property type="entry name" value="GAF-like_dom_sf"/>
</dbReference>
<dbReference type="Pfam" id="PF01590">
    <property type="entry name" value="GAF"/>
    <property type="match status" value="1"/>
</dbReference>
<gene>
    <name evidence="2" type="ORF">RB614_43195</name>
</gene>
<comment type="caution">
    <text evidence="2">The sequence shown here is derived from an EMBL/GenBank/DDBJ whole genome shotgun (WGS) entry which is preliminary data.</text>
</comment>
<dbReference type="RefSeq" id="WP_308718532.1">
    <property type="nucleotide sequence ID" value="NZ_JAVHUY010000078.1"/>
</dbReference>
<protein>
    <submittedName>
        <fullName evidence="2">GAF domain-containing protein</fullName>
    </submittedName>
</protein>